<proteinExistence type="predicted"/>
<keyword evidence="1" id="KW-1133">Transmembrane helix</keyword>
<name>A0A0M6ZMT3_9HYPH</name>
<accession>A0A0M6ZMT3</accession>
<evidence type="ECO:0000313" key="2">
    <source>
        <dbReference type="EMBL" id="CTQ78782.1"/>
    </source>
</evidence>
<reference evidence="3" key="1">
    <citation type="submission" date="2015-07" db="EMBL/GenBank/DDBJ databases">
        <authorList>
            <person name="Rodrigo-Torres Lidia"/>
            <person name="Arahal R.David."/>
        </authorList>
    </citation>
    <scope>NUCLEOTIDE SEQUENCE [LARGE SCALE GENOMIC DNA]</scope>
    <source>
        <strain evidence="3">CECT 5096</strain>
    </source>
</reference>
<keyword evidence="3" id="KW-1185">Reference proteome</keyword>
<organism evidence="2 3">
    <name type="scientific">Roseibium album</name>
    <dbReference type="NCBI Taxonomy" id="311410"/>
    <lineage>
        <taxon>Bacteria</taxon>
        <taxon>Pseudomonadati</taxon>
        <taxon>Pseudomonadota</taxon>
        <taxon>Alphaproteobacteria</taxon>
        <taxon>Hyphomicrobiales</taxon>
        <taxon>Stappiaceae</taxon>
        <taxon>Roseibium</taxon>
    </lineage>
</organism>
<sequence length="44" mass="4944">MFRKTKDQGARFVVGQNEKKPVRFLGGLCLFAGSVFCVRVAPWV</sequence>
<protein>
    <submittedName>
        <fullName evidence="2">Uncharacterized protein</fullName>
    </submittedName>
</protein>
<dbReference type="Proteomes" id="UP000049983">
    <property type="component" value="Unassembled WGS sequence"/>
</dbReference>
<keyword evidence="1" id="KW-0472">Membrane</keyword>
<evidence type="ECO:0000256" key="1">
    <source>
        <dbReference type="SAM" id="Phobius"/>
    </source>
</evidence>
<gene>
    <name evidence="2" type="ORF">LA5096_05813</name>
</gene>
<dbReference type="AlphaFoldDB" id="A0A0M6ZMT3"/>
<evidence type="ECO:0000313" key="3">
    <source>
        <dbReference type="Proteomes" id="UP000049983"/>
    </source>
</evidence>
<keyword evidence="1" id="KW-0812">Transmembrane</keyword>
<feature type="transmembrane region" description="Helical" evidence="1">
    <location>
        <begin position="21"/>
        <end position="41"/>
    </location>
</feature>
<dbReference type="EMBL" id="CXWC01000016">
    <property type="protein sequence ID" value="CTQ78782.1"/>
    <property type="molecule type" value="Genomic_DNA"/>
</dbReference>